<keyword evidence="1" id="KW-0472">Membrane</keyword>
<gene>
    <name evidence="2" type="ORF">ACFFGY_06510</name>
</gene>
<dbReference type="Proteomes" id="UP001589865">
    <property type="component" value="Unassembled WGS sequence"/>
</dbReference>
<name>A0ABV6JQA3_9PROT</name>
<organism evidence="2 3">
    <name type="scientific">Roseomonas elaeocarpi</name>
    <dbReference type="NCBI Taxonomy" id="907779"/>
    <lineage>
        <taxon>Bacteria</taxon>
        <taxon>Pseudomonadati</taxon>
        <taxon>Pseudomonadota</taxon>
        <taxon>Alphaproteobacteria</taxon>
        <taxon>Acetobacterales</taxon>
        <taxon>Roseomonadaceae</taxon>
        <taxon>Roseomonas</taxon>
    </lineage>
</organism>
<dbReference type="RefSeq" id="WP_377043625.1">
    <property type="nucleotide sequence ID" value="NZ_JBHLUN010000005.1"/>
</dbReference>
<keyword evidence="1" id="KW-0812">Transmembrane</keyword>
<keyword evidence="3" id="KW-1185">Reference proteome</keyword>
<keyword evidence="1" id="KW-1133">Transmembrane helix</keyword>
<dbReference type="EMBL" id="JBHLUN010000005">
    <property type="protein sequence ID" value="MFC0407895.1"/>
    <property type="molecule type" value="Genomic_DNA"/>
</dbReference>
<evidence type="ECO:0000256" key="1">
    <source>
        <dbReference type="SAM" id="Phobius"/>
    </source>
</evidence>
<feature type="transmembrane region" description="Helical" evidence="1">
    <location>
        <begin position="6"/>
        <end position="29"/>
    </location>
</feature>
<evidence type="ECO:0000313" key="2">
    <source>
        <dbReference type="EMBL" id="MFC0407895.1"/>
    </source>
</evidence>
<comment type="caution">
    <text evidence="2">The sequence shown here is derived from an EMBL/GenBank/DDBJ whole genome shotgun (WGS) entry which is preliminary data.</text>
</comment>
<evidence type="ECO:0008006" key="4">
    <source>
        <dbReference type="Google" id="ProtNLM"/>
    </source>
</evidence>
<sequence>MTEIPLWLAILFPTGSLVVGAFVASWAVYTWNRNQTEKRDAAVDAKISTIATRLETATDAIKKEVAVARETGDLKLSTAIEKESKSRHDAQNATAGALAALQMRFDAGMKETASRDEVRAIETRLAAGMTKLEGKMDQLSTLVPEMSATLKMLSGQVERLSVKIDGRKVPAE</sequence>
<reference evidence="2 3" key="1">
    <citation type="submission" date="2024-09" db="EMBL/GenBank/DDBJ databases">
        <authorList>
            <person name="Sun Q."/>
            <person name="Mori K."/>
        </authorList>
    </citation>
    <scope>NUCLEOTIDE SEQUENCE [LARGE SCALE GENOMIC DNA]</scope>
    <source>
        <strain evidence="2 3">TBRC 5777</strain>
    </source>
</reference>
<evidence type="ECO:0000313" key="3">
    <source>
        <dbReference type="Proteomes" id="UP001589865"/>
    </source>
</evidence>
<accession>A0ABV6JQA3</accession>
<protein>
    <recommendedName>
        <fullName evidence="4">Chemotaxis protein</fullName>
    </recommendedName>
</protein>
<proteinExistence type="predicted"/>